<dbReference type="PROSITE" id="PS50075">
    <property type="entry name" value="CARRIER"/>
    <property type="match status" value="1"/>
</dbReference>
<feature type="domain" description="Carrier" evidence="3">
    <location>
        <begin position="14"/>
        <end position="88"/>
    </location>
</feature>
<accession>A0AAU2V2Y6</accession>
<dbReference type="InterPro" id="IPR009081">
    <property type="entry name" value="PP-bd_ACP"/>
</dbReference>
<organism evidence="4">
    <name type="scientific">Streptomyces sp. NBC_00003</name>
    <dbReference type="NCBI Taxonomy" id="2903608"/>
    <lineage>
        <taxon>Bacteria</taxon>
        <taxon>Bacillati</taxon>
        <taxon>Actinomycetota</taxon>
        <taxon>Actinomycetes</taxon>
        <taxon>Kitasatosporales</taxon>
        <taxon>Streptomycetaceae</taxon>
        <taxon>Streptomyces</taxon>
    </lineage>
</organism>
<evidence type="ECO:0000313" key="4">
    <source>
        <dbReference type="EMBL" id="WTW61737.1"/>
    </source>
</evidence>
<proteinExistence type="predicted"/>
<evidence type="ECO:0000256" key="1">
    <source>
        <dbReference type="ARBA" id="ARBA00022450"/>
    </source>
</evidence>
<evidence type="ECO:0000256" key="2">
    <source>
        <dbReference type="ARBA" id="ARBA00022553"/>
    </source>
</evidence>
<dbReference type="Pfam" id="PF00550">
    <property type="entry name" value="PP-binding"/>
    <property type="match status" value="1"/>
</dbReference>
<dbReference type="AlphaFoldDB" id="A0AAU2V2Y6"/>
<sequence>MSEQGAVSVTITERQVADHLTQLLSELLELELDLIDREVPLSAYGIDSMTSTWLTGELGERCGVAIDRSVLLDRPSVAEVAQDVVAALAARDTAAAS</sequence>
<reference evidence="4" key="1">
    <citation type="submission" date="2022-10" db="EMBL/GenBank/DDBJ databases">
        <title>The complete genomes of actinobacterial strains from the NBC collection.</title>
        <authorList>
            <person name="Joergensen T.S."/>
            <person name="Alvarez Arevalo M."/>
            <person name="Sterndorff E.B."/>
            <person name="Faurdal D."/>
            <person name="Vuksanovic O."/>
            <person name="Mourched A.-S."/>
            <person name="Charusanti P."/>
            <person name="Shaw S."/>
            <person name="Blin K."/>
            <person name="Weber T."/>
        </authorList>
    </citation>
    <scope>NUCLEOTIDE SEQUENCE</scope>
    <source>
        <strain evidence="4">NBC_00003</strain>
    </source>
</reference>
<dbReference type="InterPro" id="IPR020806">
    <property type="entry name" value="PKS_PP-bd"/>
</dbReference>
<dbReference type="InterPro" id="IPR036736">
    <property type="entry name" value="ACP-like_sf"/>
</dbReference>
<name>A0AAU2V2Y6_9ACTN</name>
<dbReference type="Gene3D" id="1.10.1200.10">
    <property type="entry name" value="ACP-like"/>
    <property type="match status" value="1"/>
</dbReference>
<keyword evidence="2" id="KW-0597">Phosphoprotein</keyword>
<gene>
    <name evidence="4" type="ORF">OG549_14305</name>
</gene>
<protein>
    <submittedName>
        <fullName evidence="4">Acyl carrier protein</fullName>
    </submittedName>
</protein>
<dbReference type="SMART" id="SM00823">
    <property type="entry name" value="PKS_PP"/>
    <property type="match status" value="1"/>
</dbReference>
<dbReference type="SUPFAM" id="SSF47336">
    <property type="entry name" value="ACP-like"/>
    <property type="match status" value="1"/>
</dbReference>
<dbReference type="GO" id="GO:0017000">
    <property type="term" value="P:antibiotic biosynthetic process"/>
    <property type="evidence" value="ECO:0007669"/>
    <property type="project" value="UniProtKB-ARBA"/>
</dbReference>
<dbReference type="GO" id="GO:0031177">
    <property type="term" value="F:phosphopantetheine binding"/>
    <property type="evidence" value="ECO:0007669"/>
    <property type="project" value="InterPro"/>
</dbReference>
<dbReference type="EMBL" id="CP108318">
    <property type="protein sequence ID" value="WTW61737.1"/>
    <property type="molecule type" value="Genomic_DNA"/>
</dbReference>
<evidence type="ECO:0000259" key="3">
    <source>
        <dbReference type="PROSITE" id="PS50075"/>
    </source>
</evidence>
<keyword evidence="1" id="KW-0596">Phosphopantetheine</keyword>